<keyword evidence="4" id="KW-0479">Metal-binding</keyword>
<dbReference type="GO" id="GO:0003964">
    <property type="term" value="F:RNA-directed DNA polymerase activity"/>
    <property type="evidence" value="ECO:0007669"/>
    <property type="project" value="UniProtKB-KW"/>
</dbReference>
<evidence type="ECO:0000256" key="7">
    <source>
        <dbReference type="ARBA" id="ARBA00022918"/>
    </source>
</evidence>
<keyword evidence="11" id="KW-1185">Reference proteome</keyword>
<dbReference type="GO" id="GO:0016787">
    <property type="term" value="F:hydrolase activity"/>
    <property type="evidence" value="ECO:0007669"/>
    <property type="project" value="UniProtKB-KW"/>
</dbReference>
<evidence type="ECO:0000313" key="10">
    <source>
        <dbReference type="EMBL" id="NWX21950.1"/>
    </source>
</evidence>
<keyword evidence="5" id="KW-0255">Endonuclease</keyword>
<dbReference type="GO" id="GO:0004519">
    <property type="term" value="F:endonuclease activity"/>
    <property type="evidence" value="ECO:0007669"/>
    <property type="project" value="UniProtKB-KW"/>
</dbReference>
<feature type="domain" description="Integrase-type" evidence="9">
    <location>
        <begin position="22"/>
        <end position="63"/>
    </location>
</feature>
<dbReference type="PANTHER" id="PTHR41694">
    <property type="entry name" value="ENDOGENOUS RETROVIRUS GROUP K MEMBER POL PROTEIN"/>
    <property type="match status" value="1"/>
</dbReference>
<evidence type="ECO:0000259" key="9">
    <source>
        <dbReference type="PROSITE" id="PS50876"/>
    </source>
</evidence>
<evidence type="ECO:0000313" key="11">
    <source>
        <dbReference type="Proteomes" id="UP000559068"/>
    </source>
</evidence>
<feature type="non-terminal residue" evidence="10">
    <location>
        <position position="112"/>
    </location>
</feature>
<dbReference type="PANTHER" id="PTHR41694:SF3">
    <property type="entry name" value="RNA-DIRECTED DNA POLYMERASE-RELATED"/>
    <property type="match status" value="1"/>
</dbReference>
<dbReference type="PROSITE" id="PS50876">
    <property type="entry name" value="ZF_INTEGRASE"/>
    <property type="match status" value="1"/>
</dbReference>
<organism evidence="10 11">
    <name type="scientific">Aegotheles bennettii</name>
    <dbReference type="NCBI Taxonomy" id="48278"/>
    <lineage>
        <taxon>Eukaryota</taxon>
        <taxon>Metazoa</taxon>
        <taxon>Chordata</taxon>
        <taxon>Craniata</taxon>
        <taxon>Vertebrata</taxon>
        <taxon>Euteleostomi</taxon>
        <taxon>Archelosauria</taxon>
        <taxon>Archosauria</taxon>
        <taxon>Dinosauria</taxon>
        <taxon>Saurischia</taxon>
        <taxon>Theropoda</taxon>
        <taxon>Coelurosauria</taxon>
        <taxon>Aves</taxon>
        <taxon>Neognathae</taxon>
        <taxon>Neoaves</taxon>
        <taxon>Strisores</taxon>
        <taxon>Caprimulgiformes</taxon>
        <taxon>Aegothelidae</taxon>
        <taxon>Aegotheles</taxon>
    </lineage>
</organism>
<dbReference type="GO" id="GO:0008270">
    <property type="term" value="F:zinc ion binding"/>
    <property type="evidence" value="ECO:0007669"/>
    <property type="project" value="UniProtKB-KW"/>
</dbReference>
<keyword evidence="2" id="KW-0548">Nucleotidyltransferase</keyword>
<evidence type="ECO:0000256" key="5">
    <source>
        <dbReference type="ARBA" id="ARBA00022759"/>
    </source>
</evidence>
<accession>A0A7K6UI91</accession>
<feature type="non-terminal residue" evidence="10">
    <location>
        <position position="1"/>
    </location>
</feature>
<dbReference type="InterPro" id="IPR017856">
    <property type="entry name" value="Integrase-like_N"/>
</dbReference>
<keyword evidence="8" id="KW-0862">Zinc</keyword>
<keyword evidence="7" id="KW-0695">RNA-directed DNA polymerase</keyword>
<dbReference type="Proteomes" id="UP000559068">
    <property type="component" value="Unassembled WGS sequence"/>
</dbReference>
<gene>
    <name evidence="10" type="primary">Ervk10</name>
    <name evidence="10" type="ORF">AEGBEN_R15161</name>
</gene>
<dbReference type="InterPro" id="IPR003308">
    <property type="entry name" value="Integrase_Zn-bd_dom_N"/>
</dbReference>
<evidence type="ECO:0000256" key="6">
    <source>
        <dbReference type="ARBA" id="ARBA00022801"/>
    </source>
</evidence>
<evidence type="ECO:0000256" key="2">
    <source>
        <dbReference type="ARBA" id="ARBA00022695"/>
    </source>
</evidence>
<evidence type="ECO:0000256" key="8">
    <source>
        <dbReference type="PROSITE-ProRule" id="PRU00450"/>
    </source>
</evidence>
<reference evidence="10 11" key="1">
    <citation type="submission" date="2019-09" db="EMBL/GenBank/DDBJ databases">
        <title>Bird 10,000 Genomes (B10K) Project - Family phase.</title>
        <authorList>
            <person name="Zhang G."/>
        </authorList>
    </citation>
    <scope>NUCLEOTIDE SEQUENCE [LARGE SCALE GENOMIC DNA]</scope>
    <source>
        <strain evidence="10">B10K-DU-029-76</strain>
        <tissue evidence="10">Heart</tissue>
    </source>
</reference>
<dbReference type="SUPFAM" id="SSF46919">
    <property type="entry name" value="N-terminal Zn binding domain of HIV integrase"/>
    <property type="match status" value="1"/>
</dbReference>
<keyword evidence="3" id="KW-0540">Nuclease</keyword>
<sequence>LAIENNRADRLVAAVWSDPRTDLFLQARASHEFFHQGAKVLKHQFHNPLSDAQGIINSCPACQKQGVSLRAGVDPRGLQALQLWQMDVTHIPESGQSKNVHVSIDTLWQYGL</sequence>
<evidence type="ECO:0000256" key="3">
    <source>
        <dbReference type="ARBA" id="ARBA00022722"/>
    </source>
</evidence>
<keyword evidence="6" id="KW-0378">Hydrolase</keyword>
<dbReference type="InterPro" id="IPR036397">
    <property type="entry name" value="RNaseH_sf"/>
</dbReference>
<evidence type="ECO:0000256" key="1">
    <source>
        <dbReference type="ARBA" id="ARBA00022679"/>
    </source>
</evidence>
<dbReference type="Gene3D" id="1.10.10.200">
    <property type="match status" value="1"/>
</dbReference>
<evidence type="ECO:0000256" key="4">
    <source>
        <dbReference type="ARBA" id="ARBA00022723"/>
    </source>
</evidence>
<keyword evidence="1" id="KW-0808">Transferase</keyword>
<protein>
    <submittedName>
        <fullName evidence="10">POK10 protein</fullName>
    </submittedName>
</protein>
<name>A0A7K6UI91_9AVES</name>
<dbReference type="EMBL" id="VZRW01011011">
    <property type="protein sequence ID" value="NWX21950.1"/>
    <property type="molecule type" value="Genomic_DNA"/>
</dbReference>
<proteinExistence type="predicted"/>
<comment type="caution">
    <text evidence="10">The sequence shown here is derived from an EMBL/GenBank/DDBJ whole genome shotgun (WGS) entry which is preliminary data.</text>
</comment>
<dbReference type="Gene3D" id="3.30.420.10">
    <property type="entry name" value="Ribonuclease H-like superfamily/Ribonuclease H"/>
    <property type="match status" value="1"/>
</dbReference>
<dbReference type="AlphaFoldDB" id="A0A7K6UI91"/>
<dbReference type="GO" id="GO:0035613">
    <property type="term" value="F:RNA stem-loop binding"/>
    <property type="evidence" value="ECO:0007669"/>
    <property type="project" value="TreeGrafter"/>
</dbReference>
<keyword evidence="8" id="KW-0863">Zinc-finger</keyword>
<dbReference type="Pfam" id="PF02022">
    <property type="entry name" value="Integrase_Zn"/>
    <property type="match status" value="1"/>
</dbReference>
<dbReference type="OrthoDB" id="9386368at2759"/>